<dbReference type="Pfam" id="PF01593">
    <property type="entry name" value="Amino_oxidase"/>
    <property type="match status" value="1"/>
</dbReference>
<dbReference type="PANTHER" id="PTHR43563">
    <property type="entry name" value="AMINE OXIDASE"/>
    <property type="match status" value="1"/>
</dbReference>
<dbReference type="InterPro" id="IPR050703">
    <property type="entry name" value="Flavin_MAO"/>
</dbReference>
<feature type="domain" description="Amine oxidase" evidence="7">
    <location>
        <begin position="17"/>
        <end position="457"/>
    </location>
</feature>
<keyword evidence="3 6" id="KW-0560">Oxidoreductase</keyword>
<comment type="similarity">
    <text evidence="2 6">Belongs to the flavin monoamine oxidase family.</text>
</comment>
<feature type="binding site" evidence="5">
    <location>
        <position position="18"/>
    </location>
    <ligand>
        <name>FAD</name>
        <dbReference type="ChEBI" id="CHEBI:57692"/>
    </ligand>
</feature>
<dbReference type="EMBL" id="JAUEPO010000002">
    <property type="protein sequence ID" value="KAK3332800.1"/>
    <property type="molecule type" value="Genomic_DNA"/>
</dbReference>
<dbReference type="Gene3D" id="3.50.50.60">
    <property type="entry name" value="FAD/NAD(P)-binding domain"/>
    <property type="match status" value="1"/>
</dbReference>
<dbReference type="SUPFAM" id="SSF54373">
    <property type="entry name" value="FAD-linked reductases, C-terminal domain"/>
    <property type="match status" value="1"/>
</dbReference>
<evidence type="ECO:0000256" key="1">
    <source>
        <dbReference type="ARBA" id="ARBA00001974"/>
    </source>
</evidence>
<dbReference type="InterPro" id="IPR001613">
    <property type="entry name" value="Flavin_amine_oxidase"/>
</dbReference>
<dbReference type="InterPro" id="IPR002937">
    <property type="entry name" value="Amino_oxidase"/>
</dbReference>
<feature type="binding site" evidence="5">
    <location>
        <begin position="37"/>
        <end position="38"/>
    </location>
    <ligand>
        <name>FAD</name>
        <dbReference type="ChEBI" id="CHEBI:57692"/>
    </ligand>
</feature>
<dbReference type="GO" id="GO:0097621">
    <property type="term" value="F:monoamine oxidase activity"/>
    <property type="evidence" value="ECO:0007669"/>
    <property type="project" value="UniProtKB-EC"/>
</dbReference>
<evidence type="ECO:0000313" key="9">
    <source>
        <dbReference type="Proteomes" id="UP001286456"/>
    </source>
</evidence>
<evidence type="ECO:0000256" key="2">
    <source>
        <dbReference type="ARBA" id="ARBA00005995"/>
    </source>
</evidence>
<dbReference type="EC" id="1.4.3.-" evidence="6"/>
<keyword evidence="6" id="KW-0285">Flavoprotein</keyword>
<dbReference type="PRINTS" id="PR00757">
    <property type="entry name" value="AMINEOXDASEF"/>
</dbReference>
<dbReference type="AlphaFoldDB" id="A0AAE0IXK9"/>
<evidence type="ECO:0000256" key="5">
    <source>
        <dbReference type="PIRSR" id="PIRSR601613-1"/>
    </source>
</evidence>
<evidence type="ECO:0000256" key="3">
    <source>
        <dbReference type="ARBA" id="ARBA00023002"/>
    </source>
</evidence>
<name>A0AAE0IXK9_9PEZI</name>
<reference evidence="8" key="2">
    <citation type="submission" date="2023-06" db="EMBL/GenBank/DDBJ databases">
        <authorList>
            <consortium name="Lawrence Berkeley National Laboratory"/>
            <person name="Haridas S."/>
            <person name="Hensen N."/>
            <person name="Bonometti L."/>
            <person name="Westerberg I."/>
            <person name="Brannstrom I.O."/>
            <person name="Guillou S."/>
            <person name="Cros-Aarteil S."/>
            <person name="Calhoun S."/>
            <person name="Kuo A."/>
            <person name="Mondo S."/>
            <person name="Pangilinan J."/>
            <person name="Riley R."/>
            <person name="Labutti K."/>
            <person name="Andreopoulos B."/>
            <person name="Lipzen A."/>
            <person name="Chen C."/>
            <person name="Yanf M."/>
            <person name="Daum C."/>
            <person name="Ng V."/>
            <person name="Clum A."/>
            <person name="Steindorff A."/>
            <person name="Ohm R."/>
            <person name="Martin F."/>
            <person name="Silar P."/>
            <person name="Natvig D."/>
            <person name="Lalanne C."/>
            <person name="Gautier V."/>
            <person name="Ament-Velasquez S.L."/>
            <person name="Kruys A."/>
            <person name="Hutchinson M.I."/>
            <person name="Powell A.J."/>
            <person name="Barry K."/>
            <person name="Miller A.N."/>
            <person name="Grigoriev I.V."/>
            <person name="Debuchy R."/>
            <person name="Gladieux P."/>
            <person name="Thoren M.H."/>
            <person name="Johannesson H."/>
        </authorList>
    </citation>
    <scope>NUCLEOTIDE SEQUENCE</scope>
    <source>
        <strain evidence="8">SMH4131-1</strain>
    </source>
</reference>
<keyword evidence="9" id="KW-1185">Reference proteome</keyword>
<evidence type="ECO:0000256" key="4">
    <source>
        <dbReference type="ARBA" id="ARBA00048448"/>
    </source>
</evidence>
<gene>
    <name evidence="8" type="ORF">B0T19DRAFT_473604</name>
</gene>
<comment type="caution">
    <text evidence="8">The sequence shown here is derived from an EMBL/GenBank/DDBJ whole genome shotgun (WGS) entry which is preliminary data.</text>
</comment>
<dbReference type="Gene3D" id="1.10.405.10">
    <property type="entry name" value="Guanine Nucleotide Dissociation Inhibitor, domain 1"/>
    <property type="match status" value="1"/>
</dbReference>
<evidence type="ECO:0000259" key="7">
    <source>
        <dbReference type="Pfam" id="PF01593"/>
    </source>
</evidence>
<feature type="binding site" evidence="5">
    <location>
        <position position="435"/>
    </location>
    <ligand>
        <name>FAD</name>
        <dbReference type="ChEBI" id="CHEBI:57692"/>
    </ligand>
</feature>
<feature type="binding site" evidence="5">
    <location>
        <position position="234"/>
    </location>
    <ligand>
        <name>FAD</name>
        <dbReference type="ChEBI" id="CHEBI:57692"/>
    </ligand>
</feature>
<comment type="catalytic activity">
    <reaction evidence="4">
        <text>a secondary aliphatic amine + O2 + H2O = a primary amine + an aldehyde + H2O2</text>
        <dbReference type="Rhea" id="RHEA:26414"/>
        <dbReference type="ChEBI" id="CHEBI:15377"/>
        <dbReference type="ChEBI" id="CHEBI:15379"/>
        <dbReference type="ChEBI" id="CHEBI:16240"/>
        <dbReference type="ChEBI" id="CHEBI:17478"/>
        <dbReference type="ChEBI" id="CHEBI:58855"/>
        <dbReference type="ChEBI" id="CHEBI:65296"/>
        <dbReference type="EC" id="1.4.3.4"/>
    </reaction>
</comment>
<dbReference type="Proteomes" id="UP001286456">
    <property type="component" value="Unassembled WGS sequence"/>
</dbReference>
<dbReference type="InterPro" id="IPR036188">
    <property type="entry name" value="FAD/NAD-bd_sf"/>
</dbReference>
<dbReference type="Gene3D" id="3.90.660.10">
    <property type="match status" value="1"/>
</dbReference>
<evidence type="ECO:0000313" key="8">
    <source>
        <dbReference type="EMBL" id="KAK3332800.1"/>
    </source>
</evidence>
<comment type="cofactor">
    <cofactor evidence="1 6">
        <name>FAD</name>
        <dbReference type="ChEBI" id="CHEBI:57692"/>
    </cofactor>
</comment>
<feature type="binding site" evidence="5">
    <location>
        <position position="340"/>
    </location>
    <ligand>
        <name>substrate</name>
    </ligand>
</feature>
<organism evidence="8 9">
    <name type="scientific">Cercophora scortea</name>
    <dbReference type="NCBI Taxonomy" id="314031"/>
    <lineage>
        <taxon>Eukaryota</taxon>
        <taxon>Fungi</taxon>
        <taxon>Dikarya</taxon>
        <taxon>Ascomycota</taxon>
        <taxon>Pezizomycotina</taxon>
        <taxon>Sordariomycetes</taxon>
        <taxon>Sordariomycetidae</taxon>
        <taxon>Sordariales</taxon>
        <taxon>Lasiosphaeriaceae</taxon>
        <taxon>Cercophora</taxon>
    </lineage>
</organism>
<sequence length="478" mass="51596">MNYKATMVDVIVVGAGLSGLQAAADIHRAGYSVLVLEAMDRVGGKTLSVKPAPGDGVVDLGAAWINDTSQSRIFGLAKRFGLELIEQRRIGLCLRQKKNGRVDAYCSGFGEDSEDPGVLALYQMVTRLAESWLGPDAKALDSVTFKALVQANCPGEAAMDAADLLTGALFGVGASEISSLYVIEHVKSCTGLENLLSDMEDGGQYLRVREGAQTFATRLAELLPPGAIKLSTPVERINQFPDLCAVETLTGAVFSSRKVILSVPTTAYNTIDFNPSLPPAKQSLADNTIIGYHAKMVLVFPAPWWREAGLSGAMESTKGPISFTRDTCSEQDGHYSITCFMTGESGRRWSMLSAMKRREEVLRQFKEVFSTSRSGSMLAVVPAVPQPSEIVEKDWACDAWIRGGPMPVMPPFLLDEDGGRALCKPFGHVHFVGAEMAAVWRGYMEGAVRSGERGAEEAGSALRDGEMGMERREVRALL</sequence>
<proteinExistence type="inferred from homology"/>
<evidence type="ECO:0000256" key="6">
    <source>
        <dbReference type="RuleBase" id="RU362067"/>
    </source>
</evidence>
<reference evidence="8" key="1">
    <citation type="journal article" date="2023" name="Mol. Phylogenet. Evol.">
        <title>Genome-scale phylogeny and comparative genomics of the fungal order Sordariales.</title>
        <authorList>
            <person name="Hensen N."/>
            <person name="Bonometti L."/>
            <person name="Westerberg I."/>
            <person name="Brannstrom I.O."/>
            <person name="Guillou S."/>
            <person name="Cros-Aarteil S."/>
            <person name="Calhoun S."/>
            <person name="Haridas S."/>
            <person name="Kuo A."/>
            <person name="Mondo S."/>
            <person name="Pangilinan J."/>
            <person name="Riley R."/>
            <person name="LaButti K."/>
            <person name="Andreopoulos B."/>
            <person name="Lipzen A."/>
            <person name="Chen C."/>
            <person name="Yan M."/>
            <person name="Daum C."/>
            <person name="Ng V."/>
            <person name="Clum A."/>
            <person name="Steindorff A."/>
            <person name="Ohm R.A."/>
            <person name="Martin F."/>
            <person name="Silar P."/>
            <person name="Natvig D.O."/>
            <person name="Lalanne C."/>
            <person name="Gautier V."/>
            <person name="Ament-Velasquez S.L."/>
            <person name="Kruys A."/>
            <person name="Hutchinson M.I."/>
            <person name="Powell A.J."/>
            <person name="Barry K."/>
            <person name="Miller A.N."/>
            <person name="Grigoriev I.V."/>
            <person name="Debuchy R."/>
            <person name="Gladieux P."/>
            <person name="Hiltunen Thoren M."/>
            <person name="Johannesson H."/>
        </authorList>
    </citation>
    <scope>NUCLEOTIDE SEQUENCE</scope>
    <source>
        <strain evidence="8">SMH4131-1</strain>
    </source>
</reference>
<protein>
    <recommendedName>
        <fullName evidence="6">Amine oxidase</fullName>
        <ecNumber evidence="6">1.4.3.-</ecNumber>
    </recommendedName>
</protein>
<keyword evidence="6" id="KW-0274">FAD</keyword>
<accession>A0AAE0IXK9</accession>
<dbReference type="SUPFAM" id="SSF51905">
    <property type="entry name" value="FAD/NAD(P)-binding domain"/>
    <property type="match status" value="1"/>
</dbReference>
<dbReference type="PANTHER" id="PTHR43563:SF14">
    <property type="entry name" value="AMINE OXIDASE"/>
    <property type="match status" value="1"/>
</dbReference>